<protein>
    <submittedName>
        <fullName evidence="1">Helix-turn-helix domain-containing protein</fullName>
    </submittedName>
</protein>
<dbReference type="Proteomes" id="UP001596435">
    <property type="component" value="Unassembled WGS sequence"/>
</dbReference>
<accession>A0ABW2G403</accession>
<dbReference type="SUPFAM" id="SSF46689">
    <property type="entry name" value="Homeodomain-like"/>
    <property type="match status" value="1"/>
</dbReference>
<proteinExistence type="predicted"/>
<keyword evidence="2" id="KW-1185">Reference proteome</keyword>
<dbReference type="EMBL" id="JBHTAJ010000058">
    <property type="protein sequence ID" value="MFC7183029.1"/>
    <property type="molecule type" value="Genomic_DNA"/>
</dbReference>
<dbReference type="InterPro" id="IPR027434">
    <property type="entry name" value="Homing_endonucl"/>
</dbReference>
<organism evidence="1 2">
    <name type="scientific">Kitasatospora paranensis</name>
    <dbReference type="NCBI Taxonomy" id="258053"/>
    <lineage>
        <taxon>Bacteria</taxon>
        <taxon>Bacillati</taxon>
        <taxon>Actinomycetota</taxon>
        <taxon>Actinomycetes</taxon>
        <taxon>Kitasatosporales</taxon>
        <taxon>Streptomycetaceae</taxon>
        <taxon>Kitasatospora</taxon>
    </lineage>
</organism>
<dbReference type="RefSeq" id="WP_345705535.1">
    <property type="nucleotide sequence ID" value="NZ_BAABKV010000001.1"/>
</dbReference>
<reference evidence="2" key="1">
    <citation type="journal article" date="2019" name="Int. J. Syst. Evol. Microbiol.">
        <title>The Global Catalogue of Microorganisms (GCM) 10K type strain sequencing project: providing services to taxonomists for standard genome sequencing and annotation.</title>
        <authorList>
            <consortium name="The Broad Institute Genomics Platform"/>
            <consortium name="The Broad Institute Genome Sequencing Center for Infectious Disease"/>
            <person name="Wu L."/>
            <person name="Ma J."/>
        </authorList>
    </citation>
    <scope>NUCLEOTIDE SEQUENCE [LARGE SCALE GENOMIC DNA]</scope>
    <source>
        <strain evidence="2">CGMCC 1.12859</strain>
    </source>
</reference>
<sequence length="261" mass="28845">MTAPTLREQAVRLLRDGVPNAAVARRLGVPVGTVSWWKHRDRAQRGELPGRRRSTCPHCHGDALDTAAYGYLLGLYLGDGHISHPAQHRSPSLTISCDDRWPGIMDAAEQAVRAVLPNNAPCRVRRKGCHDVKVYSTHLPCLFPQHGPGRKHERRIALEPWQQEIVGAHPWELIRGLLHSDGCRVVNRATRSVGGAVRCHEYPRYFFSNTSADIRALFTGTLDAVGVRWRASAPGPRGQVGISVARRACVALLDAHVGPKW</sequence>
<dbReference type="Gene3D" id="3.10.28.10">
    <property type="entry name" value="Homing endonucleases"/>
    <property type="match status" value="1"/>
</dbReference>
<name>A0ABW2G403_9ACTN</name>
<dbReference type="InterPro" id="IPR009057">
    <property type="entry name" value="Homeodomain-like_sf"/>
</dbReference>
<gene>
    <name evidence="1" type="ORF">ACFQMG_26095</name>
</gene>
<evidence type="ECO:0000313" key="2">
    <source>
        <dbReference type="Proteomes" id="UP001596435"/>
    </source>
</evidence>
<dbReference type="Pfam" id="PF13384">
    <property type="entry name" value="HTH_23"/>
    <property type="match status" value="1"/>
</dbReference>
<comment type="caution">
    <text evidence="1">The sequence shown here is derived from an EMBL/GenBank/DDBJ whole genome shotgun (WGS) entry which is preliminary data.</text>
</comment>
<evidence type="ECO:0000313" key="1">
    <source>
        <dbReference type="EMBL" id="MFC7183029.1"/>
    </source>
</evidence>